<reference evidence="3 4" key="1">
    <citation type="submission" date="2008-03" db="EMBL/GenBank/DDBJ databases">
        <title>Complete sequence of Leptothrix cholodnii SP-6.</title>
        <authorList>
            <consortium name="US DOE Joint Genome Institute"/>
            <person name="Copeland A."/>
            <person name="Lucas S."/>
            <person name="Lapidus A."/>
            <person name="Glavina del Rio T."/>
            <person name="Dalin E."/>
            <person name="Tice H."/>
            <person name="Bruce D."/>
            <person name="Goodwin L."/>
            <person name="Pitluck S."/>
            <person name="Chertkov O."/>
            <person name="Brettin T."/>
            <person name="Detter J.C."/>
            <person name="Han C."/>
            <person name="Kuske C.R."/>
            <person name="Schmutz J."/>
            <person name="Larimer F."/>
            <person name="Land M."/>
            <person name="Hauser L."/>
            <person name="Kyrpides N."/>
            <person name="Lykidis A."/>
            <person name="Emerson D."/>
            <person name="Richardson P."/>
        </authorList>
    </citation>
    <scope>NUCLEOTIDE SEQUENCE [LARGE SCALE GENOMIC DNA]</scope>
    <source>
        <strain evidence="4">ATCC 51168 / LMG 8142 / SP-6</strain>
    </source>
</reference>
<dbReference type="AlphaFoldDB" id="B1XZE3"/>
<dbReference type="HOGENOM" id="CLU_1803775_0_0_4"/>
<evidence type="ECO:0000256" key="1">
    <source>
        <dbReference type="SAM" id="MobiDB-lite"/>
    </source>
</evidence>
<dbReference type="EMBL" id="CP001013">
    <property type="protein sequence ID" value="ACB36506.1"/>
    <property type="molecule type" value="Genomic_DNA"/>
</dbReference>
<organism evidence="3 4">
    <name type="scientific">Leptothrix cholodnii (strain ATCC 51168 / LMG 8142 / SP-6)</name>
    <name type="common">Leptothrix discophora (strain SP-6)</name>
    <dbReference type="NCBI Taxonomy" id="395495"/>
    <lineage>
        <taxon>Bacteria</taxon>
        <taxon>Pseudomonadati</taxon>
        <taxon>Pseudomonadota</taxon>
        <taxon>Betaproteobacteria</taxon>
        <taxon>Burkholderiales</taxon>
        <taxon>Sphaerotilaceae</taxon>
        <taxon>Leptothrix</taxon>
    </lineage>
</organism>
<dbReference type="SUPFAM" id="SSF117916">
    <property type="entry name" value="Fe-S cluster assembly (FSCA) domain-like"/>
    <property type="match status" value="1"/>
</dbReference>
<evidence type="ECO:0000313" key="3">
    <source>
        <dbReference type="EMBL" id="ACB36506.1"/>
    </source>
</evidence>
<gene>
    <name evidence="3" type="ordered locus">Lcho_4255</name>
</gene>
<dbReference type="OrthoDB" id="9155617at2"/>
<feature type="region of interest" description="Disordered" evidence="1">
    <location>
        <begin position="124"/>
        <end position="143"/>
    </location>
</feature>
<feature type="domain" description="MIP18 family-like" evidence="2">
    <location>
        <begin position="53"/>
        <end position="118"/>
    </location>
</feature>
<evidence type="ECO:0000259" key="2">
    <source>
        <dbReference type="Pfam" id="PF01883"/>
    </source>
</evidence>
<dbReference type="Pfam" id="PF01883">
    <property type="entry name" value="FeS_assembly_P"/>
    <property type="match status" value="1"/>
</dbReference>
<dbReference type="InterPro" id="IPR034904">
    <property type="entry name" value="FSCA_dom_sf"/>
</dbReference>
<dbReference type="RefSeq" id="WP_012349247.1">
    <property type="nucleotide sequence ID" value="NC_010524.1"/>
</dbReference>
<evidence type="ECO:0000313" key="4">
    <source>
        <dbReference type="Proteomes" id="UP000001693"/>
    </source>
</evidence>
<proteinExistence type="predicted"/>
<accession>B1XZE3</accession>
<protein>
    <recommendedName>
        <fullName evidence="2">MIP18 family-like domain-containing protein</fullName>
    </recommendedName>
</protein>
<sequence length="143" mass="15322">MHDRPTAIWIQPARHPAAPESPIDTGCGGCVGDEPAAADVTAPRLSGDPQLIERVFEALRQVREAQGGHSIVESGRVQGLDIGDGEATLTLRMGQGLCTDARRLAEEAFEALRQSLPDTDLYLRHDRPTGCASRQATEAPRTA</sequence>
<dbReference type="KEGG" id="lch:Lcho_4255"/>
<name>B1XZE3_LEPCP</name>
<keyword evidence="4" id="KW-1185">Reference proteome</keyword>
<dbReference type="Proteomes" id="UP000001693">
    <property type="component" value="Chromosome"/>
</dbReference>
<dbReference type="InterPro" id="IPR002744">
    <property type="entry name" value="MIP18-like"/>
</dbReference>
<dbReference type="Gene3D" id="3.30.300.130">
    <property type="entry name" value="Fe-S cluster assembly (FSCA)"/>
    <property type="match status" value="1"/>
</dbReference>
<dbReference type="eggNOG" id="COG2151">
    <property type="taxonomic scope" value="Bacteria"/>
</dbReference>